<dbReference type="PANTHER" id="PTHR43861">
    <property type="entry name" value="TRANS-ACONITATE 2-METHYLTRANSFERASE-RELATED"/>
    <property type="match status" value="1"/>
</dbReference>
<sequence length="255" mass="28046">MSDLTATNRTHFNNVAFTHHTDFGPLIETIVEEIKDRRGWISSKLSTTPHHDHPGESQSEGIRLLDYACGAGTATKALLPYITQAIGLDLSENMVAEYNNWARAHGHAEKMSAYRLDLLDPPAQSEMEVELSGFDVVLVCMALHHVTDAGRLLARLKECLRPGGVCVVIDGVPSPMQASGEDADTADLRAVLEPEQLVVLETINKHGFTEGEMRALYEGAGLGGNFEYEIIERPLRFTMFGHSFGRIGFIARGEK</sequence>
<gene>
    <name evidence="2" type="ORF">CNMCM6805_001219</name>
</gene>
<name>A0A8H4GT37_9EURO</name>
<organism evidence="2 3">
    <name type="scientific">Aspergillus fumigatiaffinis</name>
    <dbReference type="NCBI Taxonomy" id="340414"/>
    <lineage>
        <taxon>Eukaryota</taxon>
        <taxon>Fungi</taxon>
        <taxon>Dikarya</taxon>
        <taxon>Ascomycota</taxon>
        <taxon>Pezizomycotina</taxon>
        <taxon>Eurotiomycetes</taxon>
        <taxon>Eurotiomycetidae</taxon>
        <taxon>Eurotiales</taxon>
        <taxon>Aspergillaceae</taxon>
        <taxon>Aspergillus</taxon>
        <taxon>Aspergillus subgen. Fumigati</taxon>
    </lineage>
</organism>
<dbReference type="Pfam" id="PF08242">
    <property type="entry name" value="Methyltransf_12"/>
    <property type="match status" value="1"/>
</dbReference>
<feature type="domain" description="Methyltransferase type 12" evidence="1">
    <location>
        <begin position="65"/>
        <end position="166"/>
    </location>
</feature>
<reference evidence="2" key="2">
    <citation type="submission" date="2020-04" db="EMBL/GenBank/DDBJ databases">
        <authorList>
            <person name="Santos R.A.C."/>
            <person name="Steenwyk J.L."/>
            <person name="Rivero-Menendez O."/>
            <person name="Mead M.E."/>
            <person name="Silva L.P."/>
            <person name="Bastos R.W."/>
            <person name="Alastruey-Izquierdo A."/>
            <person name="Goldman G.H."/>
            <person name="Rokas A."/>
        </authorList>
    </citation>
    <scope>NUCLEOTIDE SEQUENCE</scope>
    <source>
        <strain evidence="2">CNM-CM6805</strain>
    </source>
</reference>
<reference evidence="2" key="1">
    <citation type="journal article" date="2020" name="bioRxiv">
        <title>Genomic and phenotypic heterogeneity of clinical isolates of the human pathogens Aspergillus fumigatus, Aspergillus lentulus and Aspergillus fumigatiaffinis.</title>
        <authorList>
            <person name="dos Santos R.A.C."/>
            <person name="Steenwyk J.L."/>
            <person name="Rivero-Menendez O."/>
            <person name="Mead M.E."/>
            <person name="Silva L.P."/>
            <person name="Bastos R.W."/>
            <person name="Alastruey-Izquierdo A."/>
            <person name="Goldman G.H."/>
            <person name="Rokas A."/>
        </authorList>
    </citation>
    <scope>NUCLEOTIDE SEQUENCE</scope>
    <source>
        <strain evidence="2">CNM-CM6805</strain>
    </source>
</reference>
<dbReference type="EMBL" id="JAAAPX010000128">
    <property type="protein sequence ID" value="KAF4229678.1"/>
    <property type="molecule type" value="Genomic_DNA"/>
</dbReference>
<keyword evidence="3" id="KW-1185">Reference proteome</keyword>
<evidence type="ECO:0000313" key="3">
    <source>
        <dbReference type="Proteomes" id="UP000653565"/>
    </source>
</evidence>
<dbReference type="AlphaFoldDB" id="A0A8H4GT37"/>
<evidence type="ECO:0000259" key="1">
    <source>
        <dbReference type="Pfam" id="PF08242"/>
    </source>
</evidence>
<protein>
    <recommendedName>
        <fullName evidence="1">Methyltransferase type 12 domain-containing protein</fullName>
    </recommendedName>
</protein>
<dbReference type="SUPFAM" id="SSF53335">
    <property type="entry name" value="S-adenosyl-L-methionine-dependent methyltransferases"/>
    <property type="match status" value="1"/>
</dbReference>
<dbReference type="OrthoDB" id="66144at2759"/>
<proteinExistence type="predicted"/>
<dbReference type="PANTHER" id="PTHR43861:SF1">
    <property type="entry name" value="TRANS-ACONITATE 2-METHYLTRANSFERASE"/>
    <property type="match status" value="1"/>
</dbReference>
<evidence type="ECO:0000313" key="2">
    <source>
        <dbReference type="EMBL" id="KAF4229678.1"/>
    </source>
</evidence>
<dbReference type="Gene3D" id="3.40.50.150">
    <property type="entry name" value="Vaccinia Virus protein VP39"/>
    <property type="match status" value="1"/>
</dbReference>
<dbReference type="InterPro" id="IPR013217">
    <property type="entry name" value="Methyltransf_12"/>
</dbReference>
<dbReference type="CDD" id="cd02440">
    <property type="entry name" value="AdoMet_MTases"/>
    <property type="match status" value="1"/>
</dbReference>
<dbReference type="InterPro" id="IPR029063">
    <property type="entry name" value="SAM-dependent_MTases_sf"/>
</dbReference>
<accession>A0A8H4GT37</accession>
<comment type="caution">
    <text evidence="2">The sequence shown here is derived from an EMBL/GenBank/DDBJ whole genome shotgun (WGS) entry which is preliminary data.</text>
</comment>
<dbReference type="Proteomes" id="UP000653565">
    <property type="component" value="Unassembled WGS sequence"/>
</dbReference>